<dbReference type="Pfam" id="PF22486">
    <property type="entry name" value="MATH_2"/>
    <property type="match status" value="1"/>
</dbReference>
<dbReference type="SUPFAM" id="SSF49599">
    <property type="entry name" value="TRAF domain-like"/>
    <property type="match status" value="1"/>
</dbReference>
<keyword evidence="4" id="KW-1185">Reference proteome</keyword>
<dbReference type="Gene3D" id="3.30.710.10">
    <property type="entry name" value="Potassium Channel Kv1.1, Chain A"/>
    <property type="match status" value="1"/>
</dbReference>
<dbReference type="PROSITE" id="PS50144">
    <property type="entry name" value="MATH"/>
    <property type="match status" value="1"/>
</dbReference>
<dbReference type="Proteomes" id="UP001497382">
    <property type="component" value="Unassembled WGS sequence"/>
</dbReference>
<evidence type="ECO:0000313" key="3">
    <source>
        <dbReference type="EMBL" id="CAL1279460.1"/>
    </source>
</evidence>
<dbReference type="Pfam" id="PF00651">
    <property type="entry name" value="BTB"/>
    <property type="match status" value="1"/>
</dbReference>
<reference evidence="3 4" key="1">
    <citation type="submission" date="2024-04" db="EMBL/GenBank/DDBJ databases">
        <authorList>
            <person name="Rising A."/>
            <person name="Reimegard J."/>
            <person name="Sonavane S."/>
            <person name="Akerstrom W."/>
            <person name="Nylinder S."/>
            <person name="Hedman E."/>
            <person name="Kallberg Y."/>
        </authorList>
    </citation>
    <scope>NUCLEOTIDE SEQUENCE [LARGE SCALE GENOMIC DNA]</scope>
</reference>
<dbReference type="EMBL" id="CAXIEN010000122">
    <property type="protein sequence ID" value="CAL1279460.1"/>
    <property type="molecule type" value="Genomic_DNA"/>
</dbReference>
<accession>A0AAV2A615</accession>
<gene>
    <name evidence="3" type="ORF">LARSCL_LOCUS10374</name>
</gene>
<dbReference type="SUPFAM" id="SSF54695">
    <property type="entry name" value="POZ domain"/>
    <property type="match status" value="1"/>
</dbReference>
<name>A0AAV2A615_9ARAC</name>
<dbReference type="GO" id="GO:0030163">
    <property type="term" value="P:protein catabolic process"/>
    <property type="evidence" value="ECO:0007669"/>
    <property type="project" value="UniProtKB-ARBA"/>
</dbReference>
<evidence type="ECO:0000313" key="4">
    <source>
        <dbReference type="Proteomes" id="UP001497382"/>
    </source>
</evidence>
<proteinExistence type="predicted"/>
<comment type="caution">
    <text evidence="3">The sequence shown here is derived from an EMBL/GenBank/DDBJ whole genome shotgun (WGS) entry which is preliminary data.</text>
</comment>
<sequence length="363" mass="42033">MGQHLSAFKESEVEHGCYKAYKFTYRWKISNFQNLPTKDRVGRRYCLTSPSATVKVQDKTYSFNLILYPHGYNERVEEYISVYLKKNSTDEMLIQFTCAILDRSNKLINRKCIKRKMSLECHLGCMTYCRRDFLLDSETKVLIDGNLILDCTLEIFENKAIMNEETEDSDSCMCKSHSKVSDDLNRLHLEGDFSDFTFKADGRSFPVHKAILSARSAVFNATLKSQLYANSKEIYLSDIKAETVKEMLHYIYTGDIGYIEIATAQELYYAAVVYELQGLKNACSKILMHNLDTNNAIDVFLLGHVHSDSKLQYTSIKFIAKNAQEIQEKKEWVVFMKNYPELANMVFKFLSEKPYMEKQCSTC</sequence>
<dbReference type="InterPro" id="IPR008974">
    <property type="entry name" value="TRAF-like"/>
</dbReference>
<dbReference type="InterPro" id="IPR011333">
    <property type="entry name" value="SKP1/BTB/POZ_sf"/>
</dbReference>
<feature type="domain" description="MATH" evidence="2">
    <location>
        <begin position="22"/>
        <end position="153"/>
    </location>
</feature>
<protein>
    <recommendedName>
        <fullName evidence="5">Speckle-type POZ protein</fullName>
    </recommendedName>
</protein>
<dbReference type="PROSITE" id="PS50097">
    <property type="entry name" value="BTB"/>
    <property type="match status" value="1"/>
</dbReference>
<dbReference type="Gene3D" id="1.25.40.420">
    <property type="match status" value="1"/>
</dbReference>
<dbReference type="InterPro" id="IPR002083">
    <property type="entry name" value="MATH/TRAF_dom"/>
</dbReference>
<evidence type="ECO:0008006" key="5">
    <source>
        <dbReference type="Google" id="ProtNLM"/>
    </source>
</evidence>
<dbReference type="InterPro" id="IPR000210">
    <property type="entry name" value="BTB/POZ_dom"/>
</dbReference>
<dbReference type="PANTHER" id="PTHR24413">
    <property type="entry name" value="SPECKLE-TYPE POZ PROTEIN"/>
    <property type="match status" value="1"/>
</dbReference>
<dbReference type="Gene3D" id="2.60.210.10">
    <property type="entry name" value="Apoptosis, Tumor Necrosis Factor Receptor Associated Protein 2, Chain A"/>
    <property type="match status" value="1"/>
</dbReference>
<evidence type="ECO:0000259" key="1">
    <source>
        <dbReference type="PROSITE" id="PS50097"/>
    </source>
</evidence>
<evidence type="ECO:0000259" key="2">
    <source>
        <dbReference type="PROSITE" id="PS50144"/>
    </source>
</evidence>
<dbReference type="SMART" id="SM00225">
    <property type="entry name" value="BTB"/>
    <property type="match status" value="1"/>
</dbReference>
<feature type="domain" description="BTB" evidence="1">
    <location>
        <begin position="194"/>
        <end position="260"/>
    </location>
</feature>
<dbReference type="AlphaFoldDB" id="A0AAV2A615"/>
<organism evidence="3 4">
    <name type="scientific">Larinioides sclopetarius</name>
    <dbReference type="NCBI Taxonomy" id="280406"/>
    <lineage>
        <taxon>Eukaryota</taxon>
        <taxon>Metazoa</taxon>
        <taxon>Ecdysozoa</taxon>
        <taxon>Arthropoda</taxon>
        <taxon>Chelicerata</taxon>
        <taxon>Arachnida</taxon>
        <taxon>Araneae</taxon>
        <taxon>Araneomorphae</taxon>
        <taxon>Entelegynae</taxon>
        <taxon>Araneoidea</taxon>
        <taxon>Araneidae</taxon>
        <taxon>Larinioides</taxon>
    </lineage>
</organism>